<comment type="pathway">
    <text evidence="2">Quinol/quinone metabolism; menaquinone biosynthesis.</text>
</comment>
<evidence type="ECO:0000256" key="1">
    <source>
        <dbReference type="ARBA" id="ARBA00004141"/>
    </source>
</evidence>
<evidence type="ECO:0000256" key="7">
    <source>
        <dbReference type="ARBA" id="ARBA00022989"/>
    </source>
</evidence>
<dbReference type="CDD" id="cd13962">
    <property type="entry name" value="PT_UbiA_UBIAD1"/>
    <property type="match status" value="1"/>
</dbReference>
<evidence type="ECO:0000256" key="6">
    <source>
        <dbReference type="ARBA" id="ARBA00022692"/>
    </source>
</evidence>
<keyword evidence="7 9" id="KW-1133">Transmembrane helix</keyword>
<dbReference type="InterPro" id="IPR026046">
    <property type="entry name" value="UBIAD1"/>
</dbReference>
<evidence type="ECO:0000256" key="5">
    <source>
        <dbReference type="ARBA" id="ARBA00022679"/>
    </source>
</evidence>
<dbReference type="GO" id="GO:0009234">
    <property type="term" value="P:menaquinone biosynthetic process"/>
    <property type="evidence" value="ECO:0007669"/>
    <property type="project" value="UniProtKB-KW"/>
</dbReference>
<keyword evidence="11" id="KW-1185">Reference proteome</keyword>
<gene>
    <name evidence="10" type="ORF">PEDI_13630</name>
</gene>
<keyword evidence="4" id="KW-1003">Cell membrane</keyword>
<dbReference type="Gene3D" id="1.10.357.140">
    <property type="entry name" value="UbiA prenyltransferase"/>
    <property type="match status" value="1"/>
</dbReference>
<organism evidence="10 11">
    <name type="scientific">Persicobacter diffluens</name>
    <dbReference type="NCBI Taxonomy" id="981"/>
    <lineage>
        <taxon>Bacteria</taxon>
        <taxon>Pseudomonadati</taxon>
        <taxon>Bacteroidota</taxon>
        <taxon>Cytophagia</taxon>
        <taxon>Cytophagales</taxon>
        <taxon>Persicobacteraceae</taxon>
        <taxon>Persicobacter</taxon>
    </lineage>
</organism>
<dbReference type="GO" id="GO:0016020">
    <property type="term" value="C:membrane"/>
    <property type="evidence" value="ECO:0007669"/>
    <property type="project" value="UniProtKB-SubCell"/>
</dbReference>
<feature type="transmembrane region" description="Helical" evidence="9">
    <location>
        <begin position="159"/>
        <end position="176"/>
    </location>
</feature>
<evidence type="ECO:0000313" key="10">
    <source>
        <dbReference type="EMBL" id="GJM60811.1"/>
    </source>
</evidence>
<dbReference type="Proteomes" id="UP001310022">
    <property type="component" value="Unassembled WGS sequence"/>
</dbReference>
<reference evidence="10 11" key="1">
    <citation type="submission" date="2021-12" db="EMBL/GenBank/DDBJ databases">
        <title>Genome sequencing of bacteria with rrn-lacking chromosome and rrn-plasmid.</title>
        <authorList>
            <person name="Anda M."/>
            <person name="Iwasaki W."/>
        </authorList>
    </citation>
    <scope>NUCLEOTIDE SEQUENCE [LARGE SCALE GENOMIC DNA]</scope>
    <source>
        <strain evidence="10 11">NBRC 15940</strain>
    </source>
</reference>
<feature type="transmembrane region" description="Helical" evidence="9">
    <location>
        <begin position="130"/>
        <end position="147"/>
    </location>
</feature>
<evidence type="ECO:0000256" key="2">
    <source>
        <dbReference type="ARBA" id="ARBA00004863"/>
    </source>
</evidence>
<evidence type="ECO:0000256" key="9">
    <source>
        <dbReference type="SAM" id="Phobius"/>
    </source>
</evidence>
<feature type="transmembrane region" description="Helical" evidence="9">
    <location>
        <begin position="47"/>
        <end position="70"/>
    </location>
</feature>
<dbReference type="AlphaFoldDB" id="A0AAN4VXG2"/>
<dbReference type="PANTHER" id="PTHR13929:SF0">
    <property type="entry name" value="UBIA PRENYLTRANSFERASE DOMAIN-CONTAINING PROTEIN 1"/>
    <property type="match status" value="1"/>
</dbReference>
<accession>A0AAN4VXG2</accession>
<dbReference type="RefSeq" id="WP_338236486.1">
    <property type="nucleotide sequence ID" value="NZ_BQKE01000001.1"/>
</dbReference>
<keyword evidence="5" id="KW-0808">Transferase</keyword>
<feature type="transmembrane region" description="Helical" evidence="9">
    <location>
        <begin position="105"/>
        <end position="124"/>
    </location>
</feature>
<feature type="transmembrane region" description="Helical" evidence="9">
    <location>
        <begin position="21"/>
        <end position="41"/>
    </location>
</feature>
<proteinExistence type="predicted"/>
<evidence type="ECO:0000256" key="4">
    <source>
        <dbReference type="ARBA" id="ARBA00022475"/>
    </source>
</evidence>
<feature type="transmembrane region" description="Helical" evidence="9">
    <location>
        <begin position="295"/>
        <end position="313"/>
    </location>
</feature>
<keyword evidence="8 9" id="KW-0472">Membrane</keyword>
<comment type="caution">
    <text evidence="10">The sequence shown here is derived from an EMBL/GenBank/DDBJ whole genome shotgun (WGS) entry which is preliminary data.</text>
</comment>
<evidence type="ECO:0000256" key="8">
    <source>
        <dbReference type="ARBA" id="ARBA00023136"/>
    </source>
</evidence>
<evidence type="ECO:0008006" key="12">
    <source>
        <dbReference type="Google" id="ProtNLM"/>
    </source>
</evidence>
<dbReference type="Pfam" id="PF01040">
    <property type="entry name" value="UbiA"/>
    <property type="match status" value="1"/>
</dbReference>
<feature type="transmembrane region" description="Helical" evidence="9">
    <location>
        <begin position="232"/>
        <end position="250"/>
    </location>
</feature>
<dbReference type="GO" id="GO:0042371">
    <property type="term" value="P:vitamin K biosynthetic process"/>
    <property type="evidence" value="ECO:0007669"/>
    <property type="project" value="TreeGrafter"/>
</dbReference>
<evidence type="ECO:0000313" key="11">
    <source>
        <dbReference type="Proteomes" id="UP001310022"/>
    </source>
</evidence>
<feature type="transmembrane region" description="Helical" evidence="9">
    <location>
        <begin position="188"/>
        <end position="207"/>
    </location>
</feature>
<protein>
    <recommendedName>
        <fullName evidence="12">Prenyltransferase</fullName>
    </recommendedName>
</protein>
<dbReference type="PANTHER" id="PTHR13929">
    <property type="entry name" value="1,4-DIHYDROXY-2-NAPHTHOATE OCTAPRENYLTRANSFERASE"/>
    <property type="match status" value="1"/>
</dbReference>
<dbReference type="GO" id="GO:0004659">
    <property type="term" value="F:prenyltransferase activity"/>
    <property type="evidence" value="ECO:0007669"/>
    <property type="project" value="InterPro"/>
</dbReference>
<comment type="subcellular location">
    <subcellularLocation>
        <location evidence="1">Membrane</location>
        <topology evidence="1">Multi-pass membrane protein</topology>
    </subcellularLocation>
</comment>
<feature type="transmembrane region" description="Helical" evidence="9">
    <location>
        <begin position="256"/>
        <end position="274"/>
    </location>
</feature>
<name>A0AAN4VXG2_9BACT</name>
<keyword evidence="6 9" id="KW-0812">Transmembrane</keyword>
<evidence type="ECO:0000256" key="3">
    <source>
        <dbReference type="ARBA" id="ARBA00022428"/>
    </source>
</evidence>
<keyword evidence="3" id="KW-0474">Menaquinone biosynthesis</keyword>
<dbReference type="EMBL" id="BQKE01000001">
    <property type="protein sequence ID" value="GJM60811.1"/>
    <property type="molecule type" value="Genomic_DNA"/>
</dbReference>
<dbReference type="InterPro" id="IPR044878">
    <property type="entry name" value="UbiA_sf"/>
</dbReference>
<dbReference type="InterPro" id="IPR000537">
    <property type="entry name" value="UbiA_prenyltransferase"/>
</dbReference>
<sequence>MNYKQAKYLNSYTPWIKALKINSWPKILVPFILGQLMGIHYSGQILWTPLLFGSIFAVSGVIFIVVVNDLGDFKVDKIKRQMFPEGCSPKTLPDNILNARQLKMAAALSMIIGFSAAFLAGKHIALGKEAFLMAIICCLTFVAYTLPPIKLNYRGGGEILEMLGVGALLPLFSAYLQAGTLAIPSARIILPVTLLLSLSSALASGLSDELSDIKGKKNTFTTLFGNQRVRQAIHWLWIMALAFWIISYFFSWHLPFIIHLIGAVIILWYGRKVLQLSPLAQTNQFKAINAFKQELHIGIWASMLIIGLLLLASP</sequence>